<protein>
    <recommendedName>
        <fullName evidence="6">NlpC/P60 domain-containing protein</fullName>
    </recommendedName>
</protein>
<accession>A0ABQ4HZP9</accession>
<evidence type="ECO:0000256" key="2">
    <source>
        <dbReference type="ARBA" id="ARBA00022670"/>
    </source>
</evidence>
<feature type="coiled-coil region" evidence="5">
    <location>
        <begin position="64"/>
        <end position="112"/>
    </location>
</feature>
<reference evidence="7 8" key="1">
    <citation type="submission" date="2021-01" db="EMBL/GenBank/DDBJ databases">
        <title>Whole genome shotgun sequence of Verrucosispora andamanensis NBRC 109075.</title>
        <authorList>
            <person name="Komaki H."/>
            <person name="Tamura T."/>
        </authorList>
    </citation>
    <scope>NUCLEOTIDE SEQUENCE [LARGE SCALE GENOMIC DNA]</scope>
    <source>
        <strain evidence="7 8">NBRC 109075</strain>
    </source>
</reference>
<evidence type="ECO:0000256" key="5">
    <source>
        <dbReference type="SAM" id="Coils"/>
    </source>
</evidence>
<organism evidence="7 8">
    <name type="scientific">Micromonospora andamanensis</name>
    <dbReference type="NCBI Taxonomy" id="1287068"/>
    <lineage>
        <taxon>Bacteria</taxon>
        <taxon>Bacillati</taxon>
        <taxon>Actinomycetota</taxon>
        <taxon>Actinomycetes</taxon>
        <taxon>Micromonosporales</taxon>
        <taxon>Micromonosporaceae</taxon>
        <taxon>Micromonospora</taxon>
    </lineage>
</organism>
<dbReference type="InterPro" id="IPR051794">
    <property type="entry name" value="PG_Endopeptidase_C40"/>
</dbReference>
<dbReference type="Pfam" id="PF00877">
    <property type="entry name" value="NLPC_P60"/>
    <property type="match status" value="1"/>
</dbReference>
<keyword evidence="5" id="KW-0175">Coiled coil</keyword>
<evidence type="ECO:0000313" key="7">
    <source>
        <dbReference type="EMBL" id="GIJ11158.1"/>
    </source>
</evidence>
<dbReference type="InterPro" id="IPR038765">
    <property type="entry name" value="Papain-like_cys_pep_sf"/>
</dbReference>
<keyword evidence="2" id="KW-0645">Protease</keyword>
<keyword evidence="8" id="KW-1185">Reference proteome</keyword>
<comment type="similarity">
    <text evidence="1">Belongs to the peptidase C40 family.</text>
</comment>
<gene>
    <name evidence="7" type="ORF">Van01_43720</name>
</gene>
<dbReference type="Proteomes" id="UP000647017">
    <property type="component" value="Unassembled WGS sequence"/>
</dbReference>
<dbReference type="Gene3D" id="3.90.1720.10">
    <property type="entry name" value="endopeptidase domain like (from Nostoc punctiforme)"/>
    <property type="match status" value="1"/>
</dbReference>
<evidence type="ECO:0000259" key="6">
    <source>
        <dbReference type="PROSITE" id="PS51935"/>
    </source>
</evidence>
<dbReference type="SUPFAM" id="SSF54001">
    <property type="entry name" value="Cysteine proteinases"/>
    <property type="match status" value="1"/>
</dbReference>
<dbReference type="PANTHER" id="PTHR47359:SF3">
    <property type="entry name" value="NLP_P60 DOMAIN-CONTAINING PROTEIN-RELATED"/>
    <property type="match status" value="1"/>
</dbReference>
<evidence type="ECO:0000256" key="1">
    <source>
        <dbReference type="ARBA" id="ARBA00007074"/>
    </source>
</evidence>
<dbReference type="InterPro" id="IPR000064">
    <property type="entry name" value="NLP_P60_dom"/>
</dbReference>
<feature type="domain" description="NlpC/P60" evidence="6">
    <location>
        <begin position="233"/>
        <end position="347"/>
    </location>
</feature>
<proteinExistence type="inferred from homology"/>
<comment type="caution">
    <text evidence="7">The sequence shown here is derived from an EMBL/GenBank/DDBJ whole genome shotgun (WGS) entry which is preliminary data.</text>
</comment>
<name>A0ABQ4HZP9_9ACTN</name>
<keyword evidence="4" id="KW-0788">Thiol protease</keyword>
<dbReference type="EMBL" id="BOOZ01000027">
    <property type="protein sequence ID" value="GIJ11158.1"/>
    <property type="molecule type" value="Genomic_DNA"/>
</dbReference>
<evidence type="ECO:0000256" key="3">
    <source>
        <dbReference type="ARBA" id="ARBA00022801"/>
    </source>
</evidence>
<evidence type="ECO:0000256" key="4">
    <source>
        <dbReference type="ARBA" id="ARBA00022807"/>
    </source>
</evidence>
<sequence>MAPGRRRRGASAARVGPGRGAFGLLSSLTHTLRALTAAAFTLALLAPATVARAEPSPAELTRRIEKASVELERVVEAHNELREKIKENRGAVARLQEQIGPLEQQAEQSRADVGELAVTAYKTGNLGTVDALLHGSDSASVLDRLGTLDHLTRQRQATIASYTADQQRLLDEKTRLDVTLSRQAAQSRELSSAKKRIERDLAKLYELRRQAYGRATERPTNRASSAQDAPAVSGKAGAAVRYAYGALGKPYAWGQDGPGSYDCSGLTSAAWRAAGRSLPHNTRMQWGVVAHISRAELRPGDLVFYRSLGHVAIYVGDGQVIHAPTFGRNVEKRSVDLMSPYGYGRVR</sequence>
<dbReference type="PANTHER" id="PTHR47359">
    <property type="entry name" value="PEPTIDOGLYCAN DL-ENDOPEPTIDASE CWLO"/>
    <property type="match status" value="1"/>
</dbReference>
<keyword evidence="3" id="KW-0378">Hydrolase</keyword>
<evidence type="ECO:0000313" key="8">
    <source>
        <dbReference type="Proteomes" id="UP000647017"/>
    </source>
</evidence>
<dbReference type="PROSITE" id="PS51935">
    <property type="entry name" value="NLPC_P60"/>
    <property type="match status" value="1"/>
</dbReference>
<dbReference type="Gene3D" id="6.10.250.3150">
    <property type="match status" value="1"/>
</dbReference>